<comment type="subunit">
    <text evidence="9">Homodimer.</text>
</comment>
<name>Q7VD18_PROMA</name>
<dbReference type="NCBIfam" id="TIGR00856">
    <property type="entry name" value="pyrC_dimer"/>
    <property type="match status" value="1"/>
</dbReference>
<dbReference type="PANTHER" id="PTHR43137">
    <property type="entry name" value="DIHYDROOROTASE"/>
    <property type="match status" value="1"/>
</dbReference>
<accession>Q7VD18</accession>
<feature type="active site" evidence="9">
    <location>
        <position position="249"/>
    </location>
</feature>
<dbReference type="EMBL" id="AE017126">
    <property type="protein sequence ID" value="AAP99616.1"/>
    <property type="molecule type" value="Genomic_DNA"/>
</dbReference>
<dbReference type="KEGG" id="pma:Pro_0571"/>
<evidence type="ECO:0000256" key="6">
    <source>
        <dbReference type="ARBA" id="ARBA00022801"/>
    </source>
</evidence>
<evidence type="ECO:0000313" key="13">
    <source>
        <dbReference type="Proteomes" id="UP000001420"/>
    </source>
</evidence>
<dbReference type="PROSITE" id="PS00482">
    <property type="entry name" value="DIHYDROOROTASE_1"/>
    <property type="match status" value="1"/>
</dbReference>
<dbReference type="RefSeq" id="WP_011124724.1">
    <property type="nucleotide sequence ID" value="NC_005042.1"/>
</dbReference>
<evidence type="ECO:0000256" key="1">
    <source>
        <dbReference type="ARBA" id="ARBA00002368"/>
    </source>
</evidence>
<dbReference type="GO" id="GO:0044205">
    <property type="term" value="P:'de novo' UMP biosynthetic process"/>
    <property type="evidence" value="ECO:0007669"/>
    <property type="project" value="UniProtKB-UniRule"/>
</dbReference>
<feature type="binding site" evidence="9">
    <location>
        <position position="249"/>
    </location>
    <ligand>
        <name>Zn(2+)</name>
        <dbReference type="ChEBI" id="CHEBI:29105"/>
        <label>1</label>
    </ligand>
</feature>
<dbReference type="CDD" id="cd01294">
    <property type="entry name" value="DHOase"/>
    <property type="match status" value="1"/>
</dbReference>
<feature type="binding site" evidence="9">
    <location>
        <position position="17"/>
    </location>
    <ligand>
        <name>Zn(2+)</name>
        <dbReference type="ChEBI" id="CHEBI:29105"/>
        <label>1</label>
    </ligand>
</feature>
<dbReference type="InterPro" id="IPR002195">
    <property type="entry name" value="Dihydroorotase_CS"/>
</dbReference>
<comment type="similarity">
    <text evidence="3 9 10">Belongs to the metallo-dependent hydrolases superfamily. DHOase family. Class II DHOase subfamily.</text>
</comment>
<dbReference type="GO" id="GO:0006207">
    <property type="term" value="P:'de novo' pyrimidine nucleobase biosynthetic process"/>
    <property type="evidence" value="ECO:0007669"/>
    <property type="project" value="TreeGrafter"/>
</dbReference>
<keyword evidence="8 9" id="KW-0665">Pyrimidine biosynthesis</keyword>
<feature type="binding site" evidence="9">
    <location>
        <position position="265"/>
    </location>
    <ligand>
        <name>substrate</name>
    </ligand>
</feature>
<keyword evidence="6 9" id="KW-0378">Hydrolase</keyword>
<reference evidence="12 13" key="1">
    <citation type="journal article" date="2003" name="Proc. Natl. Acad. Sci. U.S.A.">
        <title>Genome sequence of the cyanobacterium Prochlorococcus marinus SS120, a nearly minimal oxyphototrophic genome.</title>
        <authorList>
            <person name="Dufresne A."/>
            <person name="Salanoubat M."/>
            <person name="Partensky F."/>
            <person name="Artiguenave F."/>
            <person name="Axmann I.M."/>
            <person name="Barbe V."/>
            <person name="Duprat S."/>
            <person name="Galperin M.Y."/>
            <person name="Koonin E.V."/>
            <person name="Le Gall F."/>
            <person name="Makarova K.S."/>
            <person name="Ostrowski M."/>
            <person name="Oztas S."/>
            <person name="Robert C."/>
            <person name="Rogozin I.B."/>
            <person name="Scanlan D.J."/>
            <person name="Tandeau de Marsac N."/>
            <person name="Weissenbach J."/>
            <person name="Wincker P."/>
            <person name="Wolf Y.I."/>
            <person name="Hess W.R."/>
        </authorList>
    </citation>
    <scope>NUCLEOTIDE SEQUENCE [LARGE SCALE GENOMIC DNA]</scope>
    <source>
        <strain evidence="13">SARG / CCMP1375 / SS120</strain>
    </source>
</reference>
<dbReference type="EnsemblBacteria" id="AAP99616">
    <property type="protein sequence ID" value="AAP99616"/>
    <property type="gene ID" value="Pro_0571"/>
</dbReference>
<dbReference type="Gene3D" id="3.20.20.140">
    <property type="entry name" value="Metal-dependent hydrolases"/>
    <property type="match status" value="1"/>
</dbReference>
<keyword evidence="5 9" id="KW-0479">Metal-binding</keyword>
<dbReference type="InterPro" id="IPR032466">
    <property type="entry name" value="Metal_Hydrolase"/>
</dbReference>
<evidence type="ECO:0000256" key="5">
    <source>
        <dbReference type="ARBA" id="ARBA00022723"/>
    </source>
</evidence>
<comment type="pathway">
    <text evidence="2 9 10">Pyrimidine metabolism; UMP biosynthesis via de novo pathway; (S)-dihydroorotate from bicarbonate: step 3/3.</text>
</comment>
<evidence type="ECO:0000313" key="12">
    <source>
        <dbReference type="EMBL" id="AAP99616.1"/>
    </source>
</evidence>
<dbReference type="HOGENOM" id="CLU_041558_1_0_3"/>
<comment type="catalytic activity">
    <reaction evidence="9 10">
        <text>(S)-dihydroorotate + H2O = N-carbamoyl-L-aspartate + H(+)</text>
        <dbReference type="Rhea" id="RHEA:24296"/>
        <dbReference type="ChEBI" id="CHEBI:15377"/>
        <dbReference type="ChEBI" id="CHEBI:15378"/>
        <dbReference type="ChEBI" id="CHEBI:30864"/>
        <dbReference type="ChEBI" id="CHEBI:32814"/>
        <dbReference type="EC" id="3.5.2.3"/>
    </reaction>
</comment>
<feature type="binding site" description="via carbamate group" evidence="9">
    <location>
        <position position="101"/>
    </location>
    <ligand>
        <name>Zn(2+)</name>
        <dbReference type="ChEBI" id="CHEBI:29105"/>
        <label>1</label>
    </ligand>
</feature>
<dbReference type="EC" id="3.5.2.3" evidence="4 9"/>
<evidence type="ECO:0000259" key="11">
    <source>
        <dbReference type="Pfam" id="PF01979"/>
    </source>
</evidence>
<feature type="modified residue" description="N6-carboxylysine" evidence="9">
    <location>
        <position position="101"/>
    </location>
</feature>
<evidence type="ECO:0000256" key="7">
    <source>
        <dbReference type="ARBA" id="ARBA00022833"/>
    </source>
</evidence>
<feature type="binding site" evidence="9">
    <location>
        <position position="138"/>
    </location>
    <ligand>
        <name>substrate</name>
    </ligand>
</feature>
<evidence type="ECO:0000256" key="9">
    <source>
        <dbReference type="HAMAP-Rule" id="MF_00219"/>
    </source>
</evidence>
<protein>
    <recommendedName>
        <fullName evidence="4 9">Dihydroorotase</fullName>
        <shortName evidence="9">DHOase</shortName>
        <ecNumber evidence="4 9">3.5.2.3</ecNumber>
    </recommendedName>
</protein>
<evidence type="ECO:0000256" key="2">
    <source>
        <dbReference type="ARBA" id="ARBA00004880"/>
    </source>
</evidence>
<organism evidence="12 13">
    <name type="scientific">Prochlorococcus marinus (strain SARG / CCMP1375 / SS120)</name>
    <dbReference type="NCBI Taxonomy" id="167539"/>
    <lineage>
        <taxon>Bacteria</taxon>
        <taxon>Bacillati</taxon>
        <taxon>Cyanobacteriota</taxon>
        <taxon>Cyanophyceae</taxon>
        <taxon>Synechococcales</taxon>
        <taxon>Prochlorococcaceae</taxon>
        <taxon>Prochlorococcus</taxon>
    </lineage>
</organism>
<dbReference type="HAMAP" id="MF_00219">
    <property type="entry name" value="PyrC_classII"/>
    <property type="match status" value="1"/>
</dbReference>
<feature type="binding site" evidence="9">
    <location>
        <position position="15"/>
    </location>
    <ligand>
        <name>Zn(2+)</name>
        <dbReference type="ChEBI" id="CHEBI:29105"/>
        <label>1</label>
    </ligand>
</feature>
<dbReference type="UniPathway" id="UPA00070">
    <property type="reaction ID" value="UER00117"/>
</dbReference>
<evidence type="ECO:0000256" key="8">
    <source>
        <dbReference type="ARBA" id="ARBA00022975"/>
    </source>
</evidence>
<keyword evidence="13" id="KW-1185">Reference proteome</keyword>
<dbReference type="OrthoDB" id="9808095at2"/>
<gene>
    <name evidence="9 12" type="primary">pyrC</name>
    <name evidence="12" type="ordered locus">Pro_0571</name>
</gene>
<dbReference type="Proteomes" id="UP000001420">
    <property type="component" value="Chromosome"/>
</dbReference>
<dbReference type="PIRSF" id="PIRSF001237">
    <property type="entry name" value="DHOdimr"/>
    <property type="match status" value="1"/>
</dbReference>
<feature type="binding site" evidence="9">
    <location>
        <begin position="17"/>
        <end position="19"/>
    </location>
    <ligand>
        <name>substrate</name>
    </ligand>
</feature>
<feature type="binding site" evidence="9">
    <location>
        <position position="253"/>
    </location>
    <ligand>
        <name>substrate</name>
    </ligand>
</feature>
<feature type="binding site" description="via carbamate group" evidence="9">
    <location>
        <position position="101"/>
    </location>
    <ligand>
        <name>Zn(2+)</name>
        <dbReference type="ChEBI" id="CHEBI:29105"/>
        <label>2</label>
    </ligand>
</feature>
<feature type="domain" description="Amidohydrolase-related" evidence="11">
    <location>
        <begin position="13"/>
        <end position="305"/>
    </location>
</feature>
<feature type="binding site" evidence="9">
    <location>
        <position position="43"/>
    </location>
    <ligand>
        <name>substrate</name>
    </ligand>
</feature>
<evidence type="ECO:0000256" key="3">
    <source>
        <dbReference type="ARBA" id="ARBA00005631"/>
    </source>
</evidence>
<comment type="function">
    <text evidence="1 9">Catalyzes the reversible cyclization of carbamoyl aspartate to dihydroorotate.</text>
</comment>
<keyword evidence="7 9" id="KW-0862">Zinc</keyword>
<dbReference type="eggNOG" id="COG0418">
    <property type="taxonomic scope" value="Bacteria"/>
</dbReference>
<feature type="binding site" evidence="9">
    <location>
        <position position="221"/>
    </location>
    <ligand>
        <name>substrate</name>
    </ligand>
</feature>
<dbReference type="GO" id="GO:0004151">
    <property type="term" value="F:dihydroorotase activity"/>
    <property type="evidence" value="ECO:0007669"/>
    <property type="project" value="UniProtKB-UniRule"/>
</dbReference>
<dbReference type="PROSITE" id="PS00483">
    <property type="entry name" value="DIHYDROOROTASE_2"/>
    <property type="match status" value="1"/>
</dbReference>
<dbReference type="InterPro" id="IPR006680">
    <property type="entry name" value="Amidohydro-rel"/>
</dbReference>
<evidence type="ECO:0000256" key="10">
    <source>
        <dbReference type="RuleBase" id="RU003440"/>
    </source>
</evidence>
<dbReference type="SUPFAM" id="SSF51556">
    <property type="entry name" value="Metallo-dependent hydrolases"/>
    <property type="match status" value="1"/>
</dbReference>
<evidence type="ECO:0000256" key="4">
    <source>
        <dbReference type="ARBA" id="ARBA00012860"/>
    </source>
</evidence>
<dbReference type="GO" id="GO:0005737">
    <property type="term" value="C:cytoplasm"/>
    <property type="evidence" value="ECO:0007669"/>
    <property type="project" value="TreeGrafter"/>
</dbReference>
<dbReference type="PANTHER" id="PTHR43137:SF1">
    <property type="entry name" value="DIHYDROOROTASE"/>
    <property type="match status" value="1"/>
</dbReference>
<feature type="binding site" evidence="9">
    <location>
        <position position="138"/>
    </location>
    <ligand>
        <name>Zn(2+)</name>
        <dbReference type="ChEBI" id="CHEBI:29105"/>
        <label>2</label>
    </ligand>
</feature>
<dbReference type="InterPro" id="IPR004721">
    <property type="entry name" value="DHOdimr"/>
</dbReference>
<sequence>MSKERITLRQPDDWHLHLRDGDILNAVVPPTAKVFRRAVVMPNLQPPITSLQAAIDYKQRIMNAIPTEVAFTPLMTVYLTDDISSEVLREGHKEGVLMAAKLYPANSTTNSSGGVTDIKNIYSIFETMEEIGLPLLIHGEVTDQDVDIFDRESVFIERYLDPLLTKFPDIRTVLEHITTDDAVQYVQASNAKLAATITPHHLHINRNAIFQDGLRSDFFCLPVAKRERHRIALRRAAISGEPCFFLGTDSAPHLRESKESACGCAGIFNAINAIESYAQVFDEEGAIERLEAFASEFGPAFYKLPLNENSITLVKKAIKIPSRFELNNADDLSNYIVPFHAGETLNWSFESIQPFSQKV</sequence>
<dbReference type="PATRIC" id="fig|167539.5.peg.586"/>
<proteinExistence type="inferred from homology"/>
<comment type="cofactor">
    <cofactor evidence="9 10">
        <name>Zn(2+)</name>
        <dbReference type="ChEBI" id="CHEBI:29105"/>
    </cofactor>
    <text evidence="9 10">Binds 2 Zn(2+) ions per subunit.</text>
</comment>
<dbReference type="Pfam" id="PF01979">
    <property type="entry name" value="Amidohydro_1"/>
    <property type="match status" value="1"/>
</dbReference>
<feature type="binding site" evidence="9">
    <location>
        <position position="176"/>
    </location>
    <ligand>
        <name>Zn(2+)</name>
        <dbReference type="ChEBI" id="CHEBI:29105"/>
        <label>2</label>
    </ligand>
</feature>
<dbReference type="STRING" id="167539.Pro_0571"/>
<dbReference type="AlphaFoldDB" id="Q7VD18"/>
<dbReference type="GO" id="GO:0008270">
    <property type="term" value="F:zinc ion binding"/>
    <property type="evidence" value="ECO:0007669"/>
    <property type="project" value="UniProtKB-UniRule"/>
</dbReference>